<dbReference type="InterPro" id="IPR000249">
    <property type="entry name" value="BMC_dom"/>
</dbReference>
<feature type="domain" description="BMC" evidence="5">
    <location>
        <begin position="8"/>
        <end position="92"/>
    </location>
</feature>
<evidence type="ECO:0000313" key="7">
    <source>
        <dbReference type="Proteomes" id="UP000824264"/>
    </source>
</evidence>
<dbReference type="SMART" id="SM00877">
    <property type="entry name" value="BMC"/>
    <property type="match status" value="1"/>
</dbReference>
<dbReference type="InterPro" id="IPR044872">
    <property type="entry name" value="CcmK/CsoS1_BMC"/>
</dbReference>
<protein>
    <submittedName>
        <fullName evidence="6">BMC domain-containing protein</fullName>
    </submittedName>
</protein>
<sequence length="137" mass="14089">MSLEYKPSLGFVETAGLVIAIQVADAMAKAAEVEIISAHKVDGLRVCVICKGDVAACQAAVETGAMLAQSLNGLNGYNIIPSPAEEPDSLMDMLEDIKRKKAARKAAKKARMAAASAPAAPAAPAAEDGAPKGRTKK</sequence>
<dbReference type="Pfam" id="PF00936">
    <property type="entry name" value="BMC"/>
    <property type="match status" value="1"/>
</dbReference>
<evidence type="ECO:0000313" key="6">
    <source>
        <dbReference type="EMBL" id="HIW79712.1"/>
    </source>
</evidence>
<keyword evidence="2" id="KW-1283">Bacterial microcompartment</keyword>
<dbReference type="Gene3D" id="3.30.70.1710">
    <property type="match status" value="1"/>
</dbReference>
<evidence type="ECO:0000256" key="1">
    <source>
        <dbReference type="ARBA" id="ARBA00024322"/>
    </source>
</evidence>
<dbReference type="PROSITE" id="PS51930">
    <property type="entry name" value="BMC_2"/>
    <property type="match status" value="1"/>
</dbReference>
<feature type="compositionally biased region" description="Low complexity" evidence="4">
    <location>
        <begin position="112"/>
        <end position="126"/>
    </location>
</feature>
<reference evidence="6" key="2">
    <citation type="submission" date="2021-04" db="EMBL/GenBank/DDBJ databases">
        <authorList>
            <person name="Gilroy R."/>
        </authorList>
    </citation>
    <scope>NUCLEOTIDE SEQUENCE</scope>
    <source>
        <strain evidence="6">ChiSxjej5B17-1746</strain>
    </source>
</reference>
<dbReference type="PANTHER" id="PTHR33941:SF11">
    <property type="entry name" value="BACTERIAL MICROCOMPARTMENT SHELL PROTEIN PDUJ"/>
    <property type="match status" value="1"/>
</dbReference>
<evidence type="ECO:0000259" key="5">
    <source>
        <dbReference type="PROSITE" id="PS51930"/>
    </source>
</evidence>
<comment type="subcellular location">
    <subcellularLocation>
        <location evidence="1">Bacterial microcompartment</location>
    </subcellularLocation>
</comment>
<evidence type="ECO:0000256" key="2">
    <source>
        <dbReference type="ARBA" id="ARBA00024446"/>
    </source>
</evidence>
<accession>A0A9D1R2B0</accession>
<dbReference type="InterPro" id="IPR037233">
    <property type="entry name" value="CcmK-like_sf"/>
</dbReference>
<name>A0A9D1R2B0_9BACT</name>
<dbReference type="InterPro" id="IPR050575">
    <property type="entry name" value="BMC_shell"/>
</dbReference>
<dbReference type="AlphaFoldDB" id="A0A9D1R2B0"/>
<feature type="region of interest" description="Disordered" evidence="4">
    <location>
        <begin position="110"/>
        <end position="137"/>
    </location>
</feature>
<dbReference type="PANTHER" id="PTHR33941">
    <property type="entry name" value="PROPANEDIOL UTILIZATION PROTEIN PDUA"/>
    <property type="match status" value="1"/>
</dbReference>
<evidence type="ECO:0000256" key="3">
    <source>
        <dbReference type="PROSITE-ProRule" id="PRU01278"/>
    </source>
</evidence>
<dbReference type="SUPFAM" id="SSF143414">
    <property type="entry name" value="CcmK-like"/>
    <property type="match status" value="1"/>
</dbReference>
<dbReference type="EMBL" id="DXGI01000419">
    <property type="protein sequence ID" value="HIW79712.1"/>
    <property type="molecule type" value="Genomic_DNA"/>
</dbReference>
<reference evidence="6" key="1">
    <citation type="journal article" date="2021" name="PeerJ">
        <title>Extensive microbial diversity within the chicken gut microbiome revealed by metagenomics and culture.</title>
        <authorList>
            <person name="Gilroy R."/>
            <person name="Ravi A."/>
            <person name="Getino M."/>
            <person name="Pursley I."/>
            <person name="Horton D.L."/>
            <person name="Alikhan N.F."/>
            <person name="Baker D."/>
            <person name="Gharbi K."/>
            <person name="Hall N."/>
            <person name="Watson M."/>
            <person name="Adriaenssens E.M."/>
            <person name="Foster-Nyarko E."/>
            <person name="Jarju S."/>
            <person name="Secka A."/>
            <person name="Antonio M."/>
            <person name="Oren A."/>
            <person name="Chaudhuri R.R."/>
            <person name="La Ragione R."/>
            <person name="Hildebrand F."/>
            <person name="Pallen M.J."/>
        </authorList>
    </citation>
    <scope>NUCLEOTIDE SEQUENCE</scope>
    <source>
        <strain evidence="6">ChiSxjej5B17-1746</strain>
    </source>
</reference>
<proteinExistence type="inferred from homology"/>
<dbReference type="CDD" id="cd07045">
    <property type="entry name" value="BMC_CcmK_like"/>
    <property type="match status" value="1"/>
</dbReference>
<dbReference type="GO" id="GO:0031469">
    <property type="term" value="C:bacterial microcompartment"/>
    <property type="evidence" value="ECO:0007669"/>
    <property type="project" value="UniProtKB-SubCell"/>
</dbReference>
<comment type="caution">
    <text evidence="6">The sequence shown here is derived from an EMBL/GenBank/DDBJ whole genome shotgun (WGS) entry which is preliminary data.</text>
</comment>
<evidence type="ECO:0000256" key="4">
    <source>
        <dbReference type="SAM" id="MobiDB-lite"/>
    </source>
</evidence>
<comment type="similarity">
    <text evidence="3">Belongs to the bacterial microcompartments protein family.</text>
</comment>
<gene>
    <name evidence="6" type="ORF">H9874_11315</name>
</gene>
<organism evidence="6 7">
    <name type="scientific">Candidatus Bilophila faecipullorum</name>
    <dbReference type="NCBI Taxonomy" id="2838482"/>
    <lineage>
        <taxon>Bacteria</taxon>
        <taxon>Pseudomonadati</taxon>
        <taxon>Thermodesulfobacteriota</taxon>
        <taxon>Desulfovibrionia</taxon>
        <taxon>Desulfovibrionales</taxon>
        <taxon>Desulfovibrionaceae</taxon>
        <taxon>Bilophila</taxon>
    </lineage>
</organism>
<dbReference type="Proteomes" id="UP000824264">
    <property type="component" value="Unassembled WGS sequence"/>
</dbReference>